<reference evidence="1 2" key="1">
    <citation type="submission" date="2024-05" db="EMBL/GenBank/DDBJ databases">
        <title>Genetic variation in Jamaican populations of the coffee berry borer (Hypothenemus hampei).</title>
        <authorList>
            <person name="Errbii M."/>
            <person name="Myrie A."/>
        </authorList>
    </citation>
    <scope>NUCLEOTIDE SEQUENCE [LARGE SCALE GENOMIC DNA]</scope>
    <source>
        <strain evidence="1">JA-Hopewell-2020-01-JO</strain>
        <tissue evidence="1">Whole body</tissue>
    </source>
</reference>
<protein>
    <submittedName>
        <fullName evidence="1">Uncharacterized protein</fullName>
    </submittedName>
</protein>
<accession>A0ABD1FCJ2</accession>
<dbReference type="Gene3D" id="3.30.420.610">
    <property type="entry name" value="LOTUS domain-like"/>
    <property type="match status" value="1"/>
</dbReference>
<dbReference type="InterPro" id="IPR041966">
    <property type="entry name" value="LOTUS-like"/>
</dbReference>
<dbReference type="EMBL" id="JBDJPC010000001">
    <property type="protein sequence ID" value="KAL1516338.1"/>
    <property type="molecule type" value="Genomic_DNA"/>
</dbReference>
<sequence>MVSQTDAPQWERIPLTPVRENELGRAEQLIRSVLLSTPGPLSIAELRREHLELIGREIPFREFDFRLPCRSCALYEVDLSDPEEAYRVYPLVASRNRYMRALVLATLR</sequence>
<dbReference type="AlphaFoldDB" id="A0ABD1FCJ2"/>
<organism evidence="1 2">
    <name type="scientific">Hypothenemus hampei</name>
    <name type="common">Coffee berry borer</name>
    <dbReference type="NCBI Taxonomy" id="57062"/>
    <lineage>
        <taxon>Eukaryota</taxon>
        <taxon>Metazoa</taxon>
        <taxon>Ecdysozoa</taxon>
        <taxon>Arthropoda</taxon>
        <taxon>Hexapoda</taxon>
        <taxon>Insecta</taxon>
        <taxon>Pterygota</taxon>
        <taxon>Neoptera</taxon>
        <taxon>Endopterygota</taxon>
        <taxon>Coleoptera</taxon>
        <taxon>Polyphaga</taxon>
        <taxon>Cucujiformia</taxon>
        <taxon>Curculionidae</taxon>
        <taxon>Scolytinae</taxon>
        <taxon>Hypothenemus</taxon>
    </lineage>
</organism>
<proteinExistence type="predicted"/>
<gene>
    <name evidence="1" type="ORF">ABEB36_000257</name>
</gene>
<evidence type="ECO:0000313" key="2">
    <source>
        <dbReference type="Proteomes" id="UP001566132"/>
    </source>
</evidence>
<name>A0ABD1FCJ2_HYPHA</name>
<comment type="caution">
    <text evidence="1">The sequence shown here is derived from an EMBL/GenBank/DDBJ whole genome shotgun (WGS) entry which is preliminary data.</text>
</comment>
<keyword evidence="2" id="KW-1185">Reference proteome</keyword>
<evidence type="ECO:0000313" key="1">
    <source>
        <dbReference type="EMBL" id="KAL1516338.1"/>
    </source>
</evidence>
<dbReference type="Proteomes" id="UP001566132">
    <property type="component" value="Unassembled WGS sequence"/>
</dbReference>